<sequence>MTSTQSQTTSGIQDIIQQLESFLASPPDQRQGDMNALISQFDQALSRPETKQLLGSNPQLREKVAEMQGRIIDVYATTLTHAAETAFNTLKIEDVKKPGDIEDLAKHIAVASSNLSEGIKWKILSIEDPEIRRQTIERYIFIAEEMTKSGNFFGAQAIYSGLHMDGVYQLFRTDEGLYGLSPEASKAMEKLRGLYKGDISTDEILEAETTKFQGHKIPNINILMRRIGVCMAGHSDAMLFAYLNTEEKIKLIKQIREPADSDVLEEAKKNLNDRDFASLKKDLAALQQKRASKSTKEGPDAEMQAIIESLKDLLSERGLTLEDVDKALATKKGKPLLILESSHSDYKKDEQEQIESILKGLLNDHPVVDLDATERKLSDHALSLKQQRNAQEQKNLKLVKEVYDQAYQPFGNAIDQAKVIPAVNPANFPELVENMKILNVKAELLALTKELESAITKSIDKENKDLYLEAIQNYLNGVGHIINQYPQGYPKELDTVKKAFEEIVIEIKNPEFKVTKSERIKLNSKASDPASQATQSLSRKLSDAAAKMLKASKSYTEAPREEAKQQLIAAAPAYAQLLEYQAELAERVKEIKDRNPGVKDDDLRGNDKIINRRYEALKEVTAKMLNMHLCGKTEDMMIYLHEQMTSSWLTTHHQAKINVREMKNQDTTVVALIKEVYGQLLTPDAELKVSPMEQARRDLTDKWIGLLEYRNSLQHDTSTIGIERQKFIFGVIGTLTLLSTTEEKYQYINRLLENKADNPILQKRHKDATSLVSSVKHEEIKLVRVLEAYRDSITQLNSLEMEQAKKMEQVQQSSAARVQSPSGATPTSTKKPQQQRKAPPPTPFEALAKYNQQPPESIIKALKNVENTLSAANIQFTADTGPRQLTRQDIQFLYNEFLDPVKKSSLDATQVKNGEAMLQAIAVNAAALEKQHRAGVSAKGKAQPEAVSGADSVSPVSTQPKSQYARWQDMQVQVNLALQKCEGLLQNDATNPELIQIHEHLLKRRGQLSTFPLTKENQNAIDSGKFDKIVELINADFKQNVEQRLDVISRQIEAKQASLAKPEPQPQIDPSWDNKGGTVIPPAIWEMMKSGDAKDLNEIDTYFMNNESMCKLIDSYDADGKTLFHHLAERAAAASKAGNRELADELNLLANNLIRRGADPLLSSNNAQKQTPFDIAKDCKEFKETLDEAIREKMNTSKDPEARKVYNDWRAELYGMNVKDRQFDTHQPSPITHPKPVTPVKPTSEAASKLDAGHQQDKRKVPHKGKVIRNPIKLVTSLFRSKKQDKLATDHSKDSESSYKNRH</sequence>
<evidence type="ECO:0000256" key="1">
    <source>
        <dbReference type="SAM" id="MobiDB-lite"/>
    </source>
</evidence>
<protein>
    <recommendedName>
        <fullName evidence="2">Ras-GEF domain-containing protein</fullName>
    </recommendedName>
</protein>
<dbReference type="Pfam" id="PF00617">
    <property type="entry name" value="RasGEF"/>
    <property type="match status" value="1"/>
</dbReference>
<dbReference type="GO" id="GO:0007264">
    <property type="term" value="P:small GTPase-mediated signal transduction"/>
    <property type="evidence" value="ECO:0007669"/>
    <property type="project" value="InterPro"/>
</dbReference>
<reference evidence="3 4" key="1">
    <citation type="submission" date="2019-08" db="EMBL/GenBank/DDBJ databases">
        <authorList>
            <person name="Guy L."/>
        </authorList>
    </citation>
    <scope>NUCLEOTIDE SEQUENCE [LARGE SCALE GENOMIC DNA]</scope>
    <source>
        <strain evidence="3 4">SGT-108</strain>
    </source>
</reference>
<evidence type="ECO:0000313" key="4">
    <source>
        <dbReference type="Proteomes" id="UP000324194"/>
    </source>
</evidence>
<feature type="compositionally biased region" description="Basic and acidic residues" evidence="1">
    <location>
        <begin position="1282"/>
        <end position="1303"/>
    </location>
</feature>
<feature type="domain" description="Ras-GEF" evidence="2">
    <location>
        <begin position="111"/>
        <end position="236"/>
    </location>
</feature>
<feature type="region of interest" description="Disordered" evidence="1">
    <location>
        <begin position="1224"/>
        <end position="1303"/>
    </location>
</feature>
<name>A0A5E4PDG6_9COXI</name>
<feature type="compositionally biased region" description="Low complexity" evidence="1">
    <location>
        <begin position="809"/>
        <end position="822"/>
    </location>
</feature>
<keyword evidence="4" id="KW-1185">Reference proteome</keyword>
<dbReference type="SUPFAM" id="SSF48366">
    <property type="entry name" value="Ras GEF"/>
    <property type="match status" value="1"/>
</dbReference>
<gene>
    <name evidence="3" type="ORF">AQUSIP_00760</name>
</gene>
<dbReference type="EMBL" id="LR699119">
    <property type="protein sequence ID" value="VVC74804.1"/>
    <property type="molecule type" value="Genomic_DNA"/>
</dbReference>
<dbReference type="RefSeq" id="WP_148337541.1">
    <property type="nucleotide sequence ID" value="NZ_LR699119.1"/>
</dbReference>
<dbReference type="GO" id="GO:0005085">
    <property type="term" value="F:guanyl-nucleotide exchange factor activity"/>
    <property type="evidence" value="ECO:0007669"/>
    <property type="project" value="InterPro"/>
</dbReference>
<dbReference type="InterPro" id="IPR023578">
    <property type="entry name" value="Ras_GEF_dom_sf"/>
</dbReference>
<evidence type="ECO:0000313" key="3">
    <source>
        <dbReference type="EMBL" id="VVC74804.1"/>
    </source>
</evidence>
<evidence type="ECO:0000259" key="2">
    <source>
        <dbReference type="Pfam" id="PF00617"/>
    </source>
</evidence>
<dbReference type="InterPro" id="IPR001895">
    <property type="entry name" value="RASGEF_cat_dom"/>
</dbReference>
<dbReference type="Proteomes" id="UP000324194">
    <property type="component" value="Chromosome 1"/>
</dbReference>
<organism evidence="3 4">
    <name type="scientific">Aquicella siphonis</name>
    <dbReference type="NCBI Taxonomy" id="254247"/>
    <lineage>
        <taxon>Bacteria</taxon>
        <taxon>Pseudomonadati</taxon>
        <taxon>Pseudomonadota</taxon>
        <taxon>Gammaproteobacteria</taxon>
        <taxon>Legionellales</taxon>
        <taxon>Coxiellaceae</taxon>
        <taxon>Aquicella</taxon>
    </lineage>
</organism>
<dbReference type="InterPro" id="IPR036964">
    <property type="entry name" value="RASGEF_cat_dom_sf"/>
</dbReference>
<feature type="region of interest" description="Disordered" evidence="1">
    <location>
        <begin position="937"/>
        <end position="960"/>
    </location>
</feature>
<feature type="region of interest" description="Disordered" evidence="1">
    <location>
        <begin position="804"/>
        <end position="846"/>
    </location>
</feature>
<dbReference type="Gene3D" id="1.10.840.10">
    <property type="entry name" value="Ras guanine-nucleotide exchange factors catalytic domain"/>
    <property type="match status" value="1"/>
</dbReference>
<dbReference type="KEGG" id="asip:AQUSIP_00760"/>
<proteinExistence type="predicted"/>
<accession>A0A5E4PDG6</accession>